<protein>
    <recommendedName>
        <fullName evidence="3">Secreted protein</fullName>
    </recommendedName>
</protein>
<evidence type="ECO:0008006" key="3">
    <source>
        <dbReference type="Google" id="ProtNLM"/>
    </source>
</evidence>
<keyword evidence="2" id="KW-1185">Reference proteome</keyword>
<comment type="caution">
    <text evidence="1">The sequence shown here is derived from an EMBL/GenBank/DDBJ whole genome shotgun (WGS) entry which is preliminary data.</text>
</comment>
<evidence type="ECO:0000313" key="2">
    <source>
        <dbReference type="Proteomes" id="UP001266305"/>
    </source>
</evidence>
<proteinExistence type="predicted"/>
<sequence>MTAYVMAACAMPAYVMPAYAMCAYVMPAYVMHAHVMPAYAIPTYCLYARGGRGVSSKTPSKLEPEVRVLVKAPDRMTALVINHTNSST</sequence>
<accession>A0ABQ9V9Q1</accession>
<dbReference type="EMBL" id="JASSZA010000007">
    <property type="protein sequence ID" value="KAK2105976.1"/>
    <property type="molecule type" value="Genomic_DNA"/>
</dbReference>
<gene>
    <name evidence="1" type="ORF">P7K49_015490</name>
</gene>
<name>A0ABQ9V9Q1_SAGOE</name>
<reference evidence="1 2" key="1">
    <citation type="submission" date="2023-05" db="EMBL/GenBank/DDBJ databases">
        <title>B98-5 Cell Line De Novo Hybrid Assembly: An Optical Mapping Approach.</title>
        <authorList>
            <person name="Kananen K."/>
            <person name="Auerbach J.A."/>
            <person name="Kautto E."/>
            <person name="Blachly J.S."/>
        </authorList>
    </citation>
    <scope>NUCLEOTIDE SEQUENCE [LARGE SCALE GENOMIC DNA]</scope>
    <source>
        <strain evidence="1">B95-8</strain>
        <tissue evidence="1">Cell line</tissue>
    </source>
</reference>
<organism evidence="1 2">
    <name type="scientific">Saguinus oedipus</name>
    <name type="common">Cotton-top tamarin</name>
    <name type="synonym">Oedipomidas oedipus</name>
    <dbReference type="NCBI Taxonomy" id="9490"/>
    <lineage>
        <taxon>Eukaryota</taxon>
        <taxon>Metazoa</taxon>
        <taxon>Chordata</taxon>
        <taxon>Craniata</taxon>
        <taxon>Vertebrata</taxon>
        <taxon>Euteleostomi</taxon>
        <taxon>Mammalia</taxon>
        <taxon>Eutheria</taxon>
        <taxon>Euarchontoglires</taxon>
        <taxon>Primates</taxon>
        <taxon>Haplorrhini</taxon>
        <taxon>Platyrrhini</taxon>
        <taxon>Cebidae</taxon>
        <taxon>Callitrichinae</taxon>
        <taxon>Saguinus</taxon>
    </lineage>
</organism>
<evidence type="ECO:0000313" key="1">
    <source>
        <dbReference type="EMBL" id="KAK2105976.1"/>
    </source>
</evidence>
<dbReference type="Proteomes" id="UP001266305">
    <property type="component" value="Unassembled WGS sequence"/>
</dbReference>